<dbReference type="SUPFAM" id="SSF47027">
    <property type="entry name" value="Acyl-CoA binding protein"/>
    <property type="match status" value="1"/>
</dbReference>
<dbReference type="Proteomes" id="UP001201812">
    <property type="component" value="Unassembled WGS sequence"/>
</dbReference>
<dbReference type="InterPro" id="IPR052774">
    <property type="entry name" value="Celegans_DevNeuronal_Protein"/>
</dbReference>
<dbReference type="InterPro" id="IPR000582">
    <property type="entry name" value="Acyl-CoA-binding_protein"/>
</dbReference>
<dbReference type="EMBL" id="JAKKPZ010000001">
    <property type="protein sequence ID" value="KAI1729525.1"/>
    <property type="molecule type" value="Genomic_DNA"/>
</dbReference>
<feature type="compositionally biased region" description="Basic and acidic residues" evidence="1">
    <location>
        <begin position="64"/>
        <end position="103"/>
    </location>
</feature>
<evidence type="ECO:0000256" key="1">
    <source>
        <dbReference type="SAM" id="MobiDB-lite"/>
    </source>
</evidence>
<organism evidence="4 5">
    <name type="scientific">Ditylenchus destructor</name>
    <dbReference type="NCBI Taxonomy" id="166010"/>
    <lineage>
        <taxon>Eukaryota</taxon>
        <taxon>Metazoa</taxon>
        <taxon>Ecdysozoa</taxon>
        <taxon>Nematoda</taxon>
        <taxon>Chromadorea</taxon>
        <taxon>Rhabditida</taxon>
        <taxon>Tylenchina</taxon>
        <taxon>Tylenchomorpha</taxon>
        <taxon>Sphaerularioidea</taxon>
        <taxon>Anguinidae</taxon>
        <taxon>Anguininae</taxon>
        <taxon>Ditylenchus</taxon>
    </lineage>
</organism>
<accession>A0AAD4NIP8</accession>
<evidence type="ECO:0000313" key="4">
    <source>
        <dbReference type="EMBL" id="KAI1729525.1"/>
    </source>
</evidence>
<dbReference type="PROSITE" id="PS50948">
    <property type="entry name" value="PAN"/>
    <property type="match status" value="3"/>
</dbReference>
<evidence type="ECO:0000259" key="3">
    <source>
        <dbReference type="PROSITE" id="PS51228"/>
    </source>
</evidence>
<dbReference type="CDD" id="cd01099">
    <property type="entry name" value="PAN_AP_HGF"/>
    <property type="match status" value="2"/>
</dbReference>
<dbReference type="Gene3D" id="3.50.4.10">
    <property type="entry name" value="Hepatocyte Growth Factor"/>
    <property type="match status" value="3"/>
</dbReference>
<dbReference type="PANTHER" id="PTHR47327">
    <property type="entry name" value="FI18240P1-RELATED"/>
    <property type="match status" value="1"/>
</dbReference>
<reference evidence="4" key="1">
    <citation type="submission" date="2022-01" db="EMBL/GenBank/DDBJ databases">
        <title>Genome Sequence Resource for Two Populations of Ditylenchus destructor, the Migratory Endoparasitic Phytonematode.</title>
        <authorList>
            <person name="Zhang H."/>
            <person name="Lin R."/>
            <person name="Xie B."/>
        </authorList>
    </citation>
    <scope>NUCLEOTIDE SEQUENCE</scope>
    <source>
        <strain evidence="4">BazhouSP</strain>
    </source>
</reference>
<feature type="region of interest" description="Disordered" evidence="1">
    <location>
        <begin position="553"/>
        <end position="574"/>
    </location>
</feature>
<dbReference type="Gene3D" id="1.20.80.10">
    <property type="match status" value="1"/>
</dbReference>
<sequence length="807" mass="91082">MFIYTVFYIYLHIVTCSKSERTISHDWWIERWKPSNFVFANNFDHNFVQRLKRESSSSTGNFAKDWRSRAAERNAQEGSKEKVPELQKQHRDDRSTKDSKAGEENEISPSPSNVYTYGESKKGHDTSSSNSYGGGSVPASVYSYGGGPPSGAHRDESKKEHQIITSVPDLSDPCFRRYANSIIVNAQPYERRSSISLVNCKTQCLRSQIGVYSCRSFVYDNVNQVCDLFAHVGDQAPARLLRFQTRDYFEPTAAISCVPPPDPPTVPTSMEVQSPASQITQAQLKGSQTLGSERSGSDVLLPHIPQRESPSAVAPASANSLGAELPPGSAEMSCNPDQVPRFLKTVDFELHDHDDMRIESISLEECIELCSNNAMSRDNGTSHQIKCNSFEYTANECILSTETAVPLGNGQLKQKQGTDYYEKLCVDRKLANECATPVYNRHPQMILVGFAETVVDAPSLQHCFDNCLNSKALYGFQCSSGMFYFEEPQLNCILNTEDRSTQPDLFTGENSDLVDYFETGGCKTQNTYRRYAPQSNSLDNNFYRNTKDFVDPIPTPIKTRHESPASGNKRRSAPNVSSLGIWSEWSPCVRPEGNIDGAEGMQSRKKICDGERVCGRESRACDMLARPLSPEASMDKVVDTLRRLKCPVDECCPVFGGCKVGVIQKSGSHRLECYQLANNDCTKKFLESCALFDDLRKPLVENQHQRDGFELLIKYDEHTYHIWGQRQQALYGDVNVPKECYMDTGELSWMWSWIRGNRKWHAWNNCKGLSHIDAKFLFIEEVRKLQEKLPKLIDGWRNELDPMKPSE</sequence>
<feature type="region of interest" description="Disordered" evidence="1">
    <location>
        <begin position="266"/>
        <end position="332"/>
    </location>
</feature>
<dbReference type="InterPro" id="IPR003609">
    <property type="entry name" value="Pan_app"/>
</dbReference>
<proteinExistence type="predicted"/>
<dbReference type="InterPro" id="IPR035984">
    <property type="entry name" value="Acyl-CoA-binding_sf"/>
</dbReference>
<feature type="domain" description="Apple" evidence="2">
    <location>
        <begin position="434"/>
        <end position="522"/>
    </location>
</feature>
<dbReference type="InterPro" id="IPR014352">
    <property type="entry name" value="FERM/acyl-CoA-bd_prot_sf"/>
</dbReference>
<feature type="domain" description="ACB" evidence="3">
    <location>
        <begin position="681"/>
        <end position="791"/>
    </location>
</feature>
<dbReference type="GO" id="GO:0009653">
    <property type="term" value="P:anatomical structure morphogenesis"/>
    <property type="evidence" value="ECO:0007669"/>
    <property type="project" value="TreeGrafter"/>
</dbReference>
<dbReference type="AlphaFoldDB" id="A0AAD4NIP8"/>
<gene>
    <name evidence="4" type="ORF">DdX_01770</name>
</gene>
<dbReference type="SUPFAM" id="SSF57414">
    <property type="entry name" value="Hairpin loop containing domain-like"/>
    <property type="match status" value="3"/>
</dbReference>
<feature type="domain" description="Apple" evidence="2">
    <location>
        <begin position="174"/>
        <end position="253"/>
    </location>
</feature>
<dbReference type="GO" id="GO:0000062">
    <property type="term" value="F:fatty-acyl-CoA binding"/>
    <property type="evidence" value="ECO:0007669"/>
    <property type="project" value="InterPro"/>
</dbReference>
<evidence type="ECO:0000259" key="2">
    <source>
        <dbReference type="PROSITE" id="PS50948"/>
    </source>
</evidence>
<comment type="caution">
    <text evidence="4">The sequence shown here is derived from an EMBL/GenBank/DDBJ whole genome shotgun (WGS) entry which is preliminary data.</text>
</comment>
<feature type="domain" description="Apple" evidence="2">
    <location>
        <begin position="334"/>
        <end position="425"/>
    </location>
</feature>
<feature type="compositionally biased region" description="Low complexity" evidence="1">
    <location>
        <begin position="309"/>
        <end position="320"/>
    </location>
</feature>
<dbReference type="Pfam" id="PF00024">
    <property type="entry name" value="PAN_1"/>
    <property type="match status" value="3"/>
</dbReference>
<feature type="compositionally biased region" description="Polar residues" evidence="1">
    <location>
        <begin position="270"/>
        <end position="294"/>
    </location>
</feature>
<evidence type="ECO:0000313" key="5">
    <source>
        <dbReference type="Proteomes" id="UP001201812"/>
    </source>
</evidence>
<name>A0AAD4NIP8_9BILA</name>
<dbReference type="PANTHER" id="PTHR47327:SF11">
    <property type="entry name" value="PROTEIN CBG21204"/>
    <property type="match status" value="1"/>
</dbReference>
<protein>
    <submittedName>
        <fullName evidence="4">PAN domain-containing protein</fullName>
    </submittedName>
</protein>
<dbReference type="SMART" id="SM00473">
    <property type="entry name" value="PAN_AP"/>
    <property type="match status" value="3"/>
</dbReference>
<keyword evidence="5" id="KW-1185">Reference proteome</keyword>
<feature type="compositionally biased region" description="Basic and acidic residues" evidence="1">
    <location>
        <begin position="152"/>
        <end position="162"/>
    </location>
</feature>
<dbReference type="PROSITE" id="PS51228">
    <property type="entry name" value="ACB_2"/>
    <property type="match status" value="1"/>
</dbReference>
<feature type="region of interest" description="Disordered" evidence="1">
    <location>
        <begin position="58"/>
        <end position="163"/>
    </location>
</feature>